<comment type="caution">
    <text evidence="1">The sequence shown here is derived from an EMBL/GenBank/DDBJ whole genome shotgun (WGS) entry which is preliminary data.</text>
</comment>
<dbReference type="EMBL" id="CM023489">
    <property type="protein sequence ID" value="KAH6922533.1"/>
    <property type="molecule type" value="Genomic_DNA"/>
</dbReference>
<sequence length="173" mass="19235">MYSFVRGARLYVKGSRDPRDPDDVPDPGDDHHQQQLSSTSGGSRTQMASASQESREVFRSSHVRSGLKTVHTSRVVRKTTTMTRGEQSQLAIEQEATTQTPRLLESSATQTRSDRRRGHKVRRPQVVPAPVRDRRRAMASSGGRAFCCAPEAASNRGAASWLPPLRPRTTRLQ</sequence>
<evidence type="ECO:0000313" key="2">
    <source>
        <dbReference type="Proteomes" id="UP000821845"/>
    </source>
</evidence>
<accession>A0ACB7RMF6</accession>
<evidence type="ECO:0000313" key="1">
    <source>
        <dbReference type="EMBL" id="KAH6922533.1"/>
    </source>
</evidence>
<organism evidence="1 2">
    <name type="scientific">Hyalomma asiaticum</name>
    <name type="common">Tick</name>
    <dbReference type="NCBI Taxonomy" id="266040"/>
    <lineage>
        <taxon>Eukaryota</taxon>
        <taxon>Metazoa</taxon>
        <taxon>Ecdysozoa</taxon>
        <taxon>Arthropoda</taxon>
        <taxon>Chelicerata</taxon>
        <taxon>Arachnida</taxon>
        <taxon>Acari</taxon>
        <taxon>Parasitiformes</taxon>
        <taxon>Ixodida</taxon>
        <taxon>Ixodoidea</taxon>
        <taxon>Ixodidae</taxon>
        <taxon>Hyalomminae</taxon>
        <taxon>Hyalomma</taxon>
    </lineage>
</organism>
<protein>
    <submittedName>
        <fullName evidence="1">Uncharacterized protein</fullName>
    </submittedName>
</protein>
<dbReference type="Proteomes" id="UP000821845">
    <property type="component" value="Chromosome 9"/>
</dbReference>
<name>A0ACB7RMF6_HYAAI</name>
<reference evidence="1" key="1">
    <citation type="submission" date="2020-05" db="EMBL/GenBank/DDBJ databases">
        <title>Large-scale comparative analyses of tick genomes elucidate their genetic diversity and vector capacities.</title>
        <authorList>
            <person name="Jia N."/>
            <person name="Wang J."/>
            <person name="Shi W."/>
            <person name="Du L."/>
            <person name="Sun Y."/>
            <person name="Zhan W."/>
            <person name="Jiang J."/>
            <person name="Wang Q."/>
            <person name="Zhang B."/>
            <person name="Ji P."/>
            <person name="Sakyi L.B."/>
            <person name="Cui X."/>
            <person name="Yuan T."/>
            <person name="Jiang B."/>
            <person name="Yang W."/>
            <person name="Lam T.T.-Y."/>
            <person name="Chang Q."/>
            <person name="Ding S."/>
            <person name="Wang X."/>
            <person name="Zhu J."/>
            <person name="Ruan X."/>
            <person name="Zhao L."/>
            <person name="Wei J."/>
            <person name="Que T."/>
            <person name="Du C."/>
            <person name="Cheng J."/>
            <person name="Dai P."/>
            <person name="Han X."/>
            <person name="Huang E."/>
            <person name="Gao Y."/>
            <person name="Liu J."/>
            <person name="Shao H."/>
            <person name="Ye R."/>
            <person name="Li L."/>
            <person name="Wei W."/>
            <person name="Wang X."/>
            <person name="Wang C."/>
            <person name="Yang T."/>
            <person name="Huo Q."/>
            <person name="Li W."/>
            <person name="Guo W."/>
            <person name="Chen H."/>
            <person name="Zhou L."/>
            <person name="Ni X."/>
            <person name="Tian J."/>
            <person name="Zhou Y."/>
            <person name="Sheng Y."/>
            <person name="Liu T."/>
            <person name="Pan Y."/>
            <person name="Xia L."/>
            <person name="Li J."/>
            <person name="Zhao F."/>
            <person name="Cao W."/>
        </authorList>
    </citation>
    <scope>NUCLEOTIDE SEQUENCE</scope>
    <source>
        <strain evidence="1">Hyas-2018</strain>
    </source>
</reference>
<keyword evidence="2" id="KW-1185">Reference proteome</keyword>
<gene>
    <name evidence="1" type="ORF">HPB50_015275</name>
</gene>
<proteinExistence type="predicted"/>